<dbReference type="OrthoDB" id="10071191at2759"/>
<protein>
    <submittedName>
        <fullName evidence="1">Uncharacterized protein</fullName>
    </submittedName>
</protein>
<accession>A0A817WMX7</accession>
<dbReference type="Proteomes" id="UP000663873">
    <property type="component" value="Unassembled WGS sequence"/>
</dbReference>
<evidence type="ECO:0000313" key="4">
    <source>
        <dbReference type="Proteomes" id="UP000663873"/>
    </source>
</evidence>
<evidence type="ECO:0000313" key="3">
    <source>
        <dbReference type="Proteomes" id="UP000663825"/>
    </source>
</evidence>
<reference evidence="1" key="1">
    <citation type="submission" date="2021-02" db="EMBL/GenBank/DDBJ databases">
        <authorList>
            <person name="Nowell W R."/>
        </authorList>
    </citation>
    <scope>NUCLEOTIDE SEQUENCE</scope>
</reference>
<dbReference type="AlphaFoldDB" id="A0A817WMX7"/>
<comment type="caution">
    <text evidence="1">The sequence shown here is derived from an EMBL/GenBank/DDBJ whole genome shotgun (WGS) entry which is preliminary data.</text>
</comment>
<dbReference type="EMBL" id="CAJOBP010001761">
    <property type="protein sequence ID" value="CAF4309321.1"/>
    <property type="molecule type" value="Genomic_DNA"/>
</dbReference>
<dbReference type="EMBL" id="CAJNXB010004118">
    <property type="protein sequence ID" value="CAF3357140.1"/>
    <property type="molecule type" value="Genomic_DNA"/>
</dbReference>
<dbReference type="Proteomes" id="UP000663825">
    <property type="component" value="Unassembled WGS sequence"/>
</dbReference>
<proteinExistence type="predicted"/>
<organism evidence="1 3">
    <name type="scientific">Rotaria socialis</name>
    <dbReference type="NCBI Taxonomy" id="392032"/>
    <lineage>
        <taxon>Eukaryota</taxon>
        <taxon>Metazoa</taxon>
        <taxon>Spiralia</taxon>
        <taxon>Gnathifera</taxon>
        <taxon>Rotifera</taxon>
        <taxon>Eurotatoria</taxon>
        <taxon>Bdelloidea</taxon>
        <taxon>Philodinida</taxon>
        <taxon>Philodinidae</taxon>
        <taxon>Rotaria</taxon>
    </lineage>
</organism>
<evidence type="ECO:0000313" key="2">
    <source>
        <dbReference type="EMBL" id="CAF4309321.1"/>
    </source>
</evidence>
<keyword evidence="4" id="KW-1185">Reference proteome</keyword>
<gene>
    <name evidence="1" type="ORF">TIS948_LOCUS23819</name>
    <name evidence="2" type="ORF">UJA718_LOCUS13157</name>
</gene>
<evidence type="ECO:0000313" key="1">
    <source>
        <dbReference type="EMBL" id="CAF3357140.1"/>
    </source>
</evidence>
<name>A0A817WMX7_9BILA</name>
<sequence>MIKSSIFQGSKDSSDSGFFSRFKRKKNTGLPKPFPLVTPQSYVPGSAAVGNYPYQGYVPPGGAGPYPPMNSNIGPPSPSYPVPYPNMNGPPPMPYPNMNGPPPMPYPNMNGRPPMPNPKMNAPPPTMPYPNMNGRPPMPYPNMNPMSMMQQPRGYGRPIRIRRRCHSRPTICIVRSDSCSSISTCETITPCCKRRYRSCSHASESRAPQQQQQIILVPVKCQQPQAITGTVQMQPQQTTLPTIQFQNQQQPFALPTILNTTAAPMILSGNQSMLQPTFARSQTVTFGQPQQIQAGSIQYVQAAPRSSSDLQLISMKPNTSMAPQRVLVNSTNKNEANVIKTISSSQSNMKQGQTR</sequence>